<feature type="compositionally biased region" description="Basic and acidic residues" evidence="1">
    <location>
        <begin position="30"/>
        <end position="49"/>
    </location>
</feature>
<dbReference type="Proteomes" id="UP001189429">
    <property type="component" value="Unassembled WGS sequence"/>
</dbReference>
<accession>A0ABN9U6G1</accession>
<reference evidence="2" key="1">
    <citation type="submission" date="2023-10" db="EMBL/GenBank/DDBJ databases">
        <authorList>
            <person name="Chen Y."/>
            <person name="Shah S."/>
            <person name="Dougan E. K."/>
            <person name="Thang M."/>
            <person name="Chan C."/>
        </authorList>
    </citation>
    <scope>NUCLEOTIDE SEQUENCE [LARGE SCALE GENOMIC DNA]</scope>
</reference>
<feature type="region of interest" description="Disordered" evidence="1">
    <location>
        <begin position="1"/>
        <end position="72"/>
    </location>
</feature>
<dbReference type="EMBL" id="CAUYUJ010015443">
    <property type="protein sequence ID" value="CAK0853973.1"/>
    <property type="molecule type" value="Genomic_DNA"/>
</dbReference>
<organism evidence="2 3">
    <name type="scientific">Prorocentrum cordatum</name>
    <dbReference type="NCBI Taxonomy" id="2364126"/>
    <lineage>
        <taxon>Eukaryota</taxon>
        <taxon>Sar</taxon>
        <taxon>Alveolata</taxon>
        <taxon>Dinophyceae</taxon>
        <taxon>Prorocentrales</taxon>
        <taxon>Prorocentraceae</taxon>
        <taxon>Prorocentrum</taxon>
    </lineage>
</organism>
<gene>
    <name evidence="2" type="ORF">PCOR1329_LOCUS45283</name>
</gene>
<comment type="caution">
    <text evidence="2">The sequence shown here is derived from an EMBL/GenBank/DDBJ whole genome shotgun (WGS) entry which is preliminary data.</text>
</comment>
<evidence type="ECO:0000313" key="3">
    <source>
        <dbReference type="Proteomes" id="UP001189429"/>
    </source>
</evidence>
<keyword evidence="3" id="KW-1185">Reference proteome</keyword>
<name>A0ABN9U6G1_9DINO</name>
<proteinExistence type="predicted"/>
<feature type="region of interest" description="Disordered" evidence="1">
    <location>
        <begin position="159"/>
        <end position="178"/>
    </location>
</feature>
<sequence length="235" mass="24931">MVPEGRQPTRVDGVFAEPSNGSAPEADVQQGDRHVHGAWDAPRREELAGRVRGVQSSSLGREQGGDAPKKVGSPAAGMAVAFLEGLLESDVGGKAKAEINAHMDKVQPPMEGIAPTVSKLDMDLVIQAIRVEKTHDENVAKIIVAAPFLGTTRSRQLNLPEQKSRNQARGPRAAGMAGGRGINVVGRLAVTQPSEALSSSLTPIYFVRGETLPATLPSSRRLASSTDEYWRSLGL</sequence>
<evidence type="ECO:0000313" key="2">
    <source>
        <dbReference type="EMBL" id="CAK0853973.1"/>
    </source>
</evidence>
<evidence type="ECO:0000256" key="1">
    <source>
        <dbReference type="SAM" id="MobiDB-lite"/>
    </source>
</evidence>
<protein>
    <submittedName>
        <fullName evidence="2">Uncharacterized protein</fullName>
    </submittedName>
</protein>